<evidence type="ECO:0000259" key="8">
    <source>
        <dbReference type="PROSITE" id="PS50119"/>
    </source>
</evidence>
<keyword evidence="1" id="KW-0479">Metal-binding</keyword>
<dbReference type="Pfam" id="PF00643">
    <property type="entry name" value="zf-B_box"/>
    <property type="match status" value="1"/>
</dbReference>
<dbReference type="AlphaFoldDB" id="A0A9Q1CRS8"/>
<dbReference type="PROSITE" id="PS00518">
    <property type="entry name" value="ZF_RING_1"/>
    <property type="match status" value="1"/>
</dbReference>
<gene>
    <name evidence="9" type="ORF">HOLleu_02023</name>
</gene>
<evidence type="ECO:0000313" key="10">
    <source>
        <dbReference type="Proteomes" id="UP001152320"/>
    </source>
</evidence>
<sequence length="340" mass="39516">MAESRDTAYNCSVCLEEFILPKMISCGHTFCQRCLENLPRRETWRTKTILCPKCRSEVTLPQSGSVEDFPTNYAVLGALESGRIQNICLQHMKPLDLFCNTCKACICVECFVQKHKADAGYVVHDVTSSTRKASEIIEEVKLVVERLQITKYKNLLDEIAKTENSHLDNAHDIKQKIRKRRDEMIREIREKADELENVVEVVTADKKEKLTELRQEPLKKCQEKHYEARKLLLQVEEIEKYGLSQAKYQQSNNLLFKSDEMSQKNMDDSRLVSSTLLRLSEMTPVIEYRENENSNLKIGWVKAPPTSEDTEERKTYPLLRFSFTIIVIAIVWFNWNLRTA</sequence>
<dbReference type="PANTHER" id="PTHR25462:SF296">
    <property type="entry name" value="MEIOTIC P26, ISOFORM F"/>
    <property type="match status" value="1"/>
</dbReference>
<evidence type="ECO:0000256" key="4">
    <source>
        <dbReference type="PROSITE-ProRule" id="PRU00024"/>
    </source>
</evidence>
<evidence type="ECO:0000256" key="1">
    <source>
        <dbReference type="ARBA" id="ARBA00022723"/>
    </source>
</evidence>
<dbReference type="InterPro" id="IPR001841">
    <property type="entry name" value="Znf_RING"/>
</dbReference>
<evidence type="ECO:0000256" key="3">
    <source>
        <dbReference type="ARBA" id="ARBA00022833"/>
    </source>
</evidence>
<keyword evidence="3" id="KW-0862">Zinc</keyword>
<accession>A0A9Q1CRS8</accession>
<dbReference type="InterPro" id="IPR000315">
    <property type="entry name" value="Znf_B-box"/>
</dbReference>
<keyword evidence="6" id="KW-0472">Membrane</keyword>
<keyword evidence="5" id="KW-0175">Coiled coil</keyword>
<name>A0A9Q1CRS8_HOLLE</name>
<evidence type="ECO:0000256" key="6">
    <source>
        <dbReference type="SAM" id="Phobius"/>
    </source>
</evidence>
<protein>
    <submittedName>
        <fullName evidence="9">Tripartite motif-containing protein 59</fullName>
    </submittedName>
</protein>
<dbReference type="SUPFAM" id="SSF57850">
    <property type="entry name" value="RING/U-box"/>
    <property type="match status" value="1"/>
</dbReference>
<dbReference type="InterPro" id="IPR027370">
    <property type="entry name" value="Znf-RING_euk"/>
</dbReference>
<evidence type="ECO:0000313" key="9">
    <source>
        <dbReference type="EMBL" id="KAJ8049324.1"/>
    </source>
</evidence>
<dbReference type="GO" id="GO:0008270">
    <property type="term" value="F:zinc ion binding"/>
    <property type="evidence" value="ECO:0007669"/>
    <property type="project" value="UniProtKB-KW"/>
</dbReference>
<feature type="domain" description="B box-type" evidence="8">
    <location>
        <begin position="83"/>
        <end position="129"/>
    </location>
</feature>
<keyword evidence="6" id="KW-0812">Transmembrane</keyword>
<dbReference type="EMBL" id="JAIZAY010000001">
    <property type="protein sequence ID" value="KAJ8049324.1"/>
    <property type="molecule type" value="Genomic_DNA"/>
</dbReference>
<proteinExistence type="predicted"/>
<dbReference type="PROSITE" id="PS50089">
    <property type="entry name" value="ZF_RING_2"/>
    <property type="match status" value="1"/>
</dbReference>
<dbReference type="Pfam" id="PF13445">
    <property type="entry name" value="zf-RING_UBOX"/>
    <property type="match status" value="1"/>
</dbReference>
<keyword evidence="2 4" id="KW-0863">Zinc-finger</keyword>
<feature type="coiled-coil region" evidence="5">
    <location>
        <begin position="167"/>
        <end position="205"/>
    </location>
</feature>
<dbReference type="Proteomes" id="UP001152320">
    <property type="component" value="Chromosome 1"/>
</dbReference>
<feature type="transmembrane region" description="Helical" evidence="6">
    <location>
        <begin position="318"/>
        <end position="335"/>
    </location>
</feature>
<dbReference type="InterPro" id="IPR017907">
    <property type="entry name" value="Znf_RING_CS"/>
</dbReference>
<comment type="caution">
    <text evidence="9">The sequence shown here is derived from an EMBL/GenBank/DDBJ whole genome shotgun (WGS) entry which is preliminary data.</text>
</comment>
<dbReference type="OrthoDB" id="9049620at2759"/>
<evidence type="ECO:0000259" key="7">
    <source>
        <dbReference type="PROSITE" id="PS50089"/>
    </source>
</evidence>
<dbReference type="SUPFAM" id="SSF57845">
    <property type="entry name" value="B-box zinc-binding domain"/>
    <property type="match status" value="1"/>
</dbReference>
<evidence type="ECO:0000256" key="5">
    <source>
        <dbReference type="SAM" id="Coils"/>
    </source>
</evidence>
<evidence type="ECO:0000256" key="2">
    <source>
        <dbReference type="ARBA" id="ARBA00022771"/>
    </source>
</evidence>
<dbReference type="InterPro" id="IPR013083">
    <property type="entry name" value="Znf_RING/FYVE/PHD"/>
</dbReference>
<dbReference type="InterPro" id="IPR047153">
    <property type="entry name" value="TRIM45/56/19-like"/>
</dbReference>
<keyword evidence="10" id="KW-1185">Reference proteome</keyword>
<dbReference type="Gene3D" id="3.30.40.10">
    <property type="entry name" value="Zinc/RING finger domain, C3HC4 (zinc finger)"/>
    <property type="match status" value="1"/>
</dbReference>
<dbReference type="SMART" id="SM00184">
    <property type="entry name" value="RING"/>
    <property type="match status" value="1"/>
</dbReference>
<dbReference type="PANTHER" id="PTHR25462">
    <property type="entry name" value="BONUS, ISOFORM C-RELATED"/>
    <property type="match status" value="1"/>
</dbReference>
<dbReference type="PROSITE" id="PS50119">
    <property type="entry name" value="ZF_BBOX"/>
    <property type="match status" value="1"/>
</dbReference>
<dbReference type="Gene3D" id="3.30.160.60">
    <property type="entry name" value="Classic Zinc Finger"/>
    <property type="match status" value="1"/>
</dbReference>
<reference evidence="9" key="1">
    <citation type="submission" date="2021-10" db="EMBL/GenBank/DDBJ databases">
        <title>Tropical sea cucumber genome reveals ecological adaptation and Cuvierian tubules defense mechanism.</title>
        <authorList>
            <person name="Chen T."/>
        </authorList>
    </citation>
    <scope>NUCLEOTIDE SEQUENCE</scope>
    <source>
        <strain evidence="9">Nanhai2018</strain>
        <tissue evidence="9">Muscle</tissue>
    </source>
</reference>
<organism evidence="9 10">
    <name type="scientific">Holothuria leucospilota</name>
    <name type="common">Black long sea cucumber</name>
    <name type="synonym">Mertensiothuria leucospilota</name>
    <dbReference type="NCBI Taxonomy" id="206669"/>
    <lineage>
        <taxon>Eukaryota</taxon>
        <taxon>Metazoa</taxon>
        <taxon>Echinodermata</taxon>
        <taxon>Eleutherozoa</taxon>
        <taxon>Echinozoa</taxon>
        <taxon>Holothuroidea</taxon>
        <taxon>Aspidochirotacea</taxon>
        <taxon>Aspidochirotida</taxon>
        <taxon>Holothuriidae</taxon>
        <taxon>Holothuria</taxon>
    </lineage>
</organism>
<feature type="domain" description="RING-type" evidence="7">
    <location>
        <begin position="11"/>
        <end position="55"/>
    </location>
</feature>
<keyword evidence="6" id="KW-1133">Transmembrane helix</keyword>